<dbReference type="Proteomes" id="UP001527882">
    <property type="component" value="Unassembled WGS sequence"/>
</dbReference>
<evidence type="ECO:0000313" key="2">
    <source>
        <dbReference type="Proteomes" id="UP001527882"/>
    </source>
</evidence>
<accession>A0ABT4QCU9</accession>
<dbReference type="EMBL" id="JAQAGZ010000012">
    <property type="protein sequence ID" value="MCZ8514510.1"/>
    <property type="molecule type" value="Genomic_DNA"/>
</dbReference>
<gene>
    <name evidence="1" type="ORF">O9H85_19205</name>
</gene>
<evidence type="ECO:0000313" key="1">
    <source>
        <dbReference type="EMBL" id="MCZ8514510.1"/>
    </source>
</evidence>
<keyword evidence="2" id="KW-1185">Reference proteome</keyword>
<sequence length="71" mass="7603">MLAVVFLFIGIAMLAGQIGGVDHSLQQQTGVLREQNGILASIRDHLVQLIFGVNRIADAVRSAVADLMAQM</sequence>
<name>A0ABT4QCU9_9BACL</name>
<proteinExistence type="predicted"/>
<reference evidence="1 2" key="1">
    <citation type="submission" date="2022-12" db="EMBL/GenBank/DDBJ databases">
        <title>Draft genome sequence of Paenibacillus sp. dW9.</title>
        <authorList>
            <person name="Choi E.-W."/>
            <person name="Kim D.-U."/>
        </authorList>
    </citation>
    <scope>NUCLEOTIDE SEQUENCE [LARGE SCALE GENOMIC DNA]</scope>
    <source>
        <strain evidence="2">dW9</strain>
    </source>
</reference>
<protein>
    <submittedName>
        <fullName evidence="1">Uncharacterized protein</fullName>
    </submittedName>
</protein>
<organism evidence="1 2">
    <name type="scientific">Paenibacillus gyeongsangnamensis</name>
    <dbReference type="NCBI Taxonomy" id="3388067"/>
    <lineage>
        <taxon>Bacteria</taxon>
        <taxon>Bacillati</taxon>
        <taxon>Bacillota</taxon>
        <taxon>Bacilli</taxon>
        <taxon>Bacillales</taxon>
        <taxon>Paenibacillaceae</taxon>
        <taxon>Paenibacillus</taxon>
    </lineage>
</organism>
<comment type="caution">
    <text evidence="1">The sequence shown here is derived from an EMBL/GenBank/DDBJ whole genome shotgun (WGS) entry which is preliminary data.</text>
</comment>
<dbReference type="RefSeq" id="WP_269883032.1">
    <property type="nucleotide sequence ID" value="NZ_JAQAGZ010000012.1"/>
</dbReference>